<sequence length="202" mass="23483">MTESDDNLKRRYLSALKSRFKADKYGKKAIQKSKRMQPWYSVRCEEQNVHETNQHESNSNQLKEDDIMRIKYQIHFPVNQPTDEFDKYPRAQSNHCTSPSNSTKTIAVCTRKPIKAGTTKIRLTWMVSGMNKHEKENPDQNRSKNETFKVYSTEIGETRSNSQWKKGENWSLQEKTRAAAAPRKPKKGAVSSPLKTDDMIDR</sequence>
<reference evidence="2" key="1">
    <citation type="submission" date="2022-04" db="EMBL/GenBank/DDBJ databases">
        <title>Carnegiea gigantea Genome sequencing and assembly v2.</title>
        <authorList>
            <person name="Copetti D."/>
            <person name="Sanderson M.J."/>
            <person name="Burquez A."/>
            <person name="Wojciechowski M.F."/>
        </authorList>
    </citation>
    <scope>NUCLEOTIDE SEQUENCE</scope>
    <source>
        <strain evidence="2">SGP5-SGP5p</strain>
        <tissue evidence="2">Aerial part</tissue>
    </source>
</reference>
<evidence type="ECO:0000256" key="1">
    <source>
        <dbReference type="SAM" id="MobiDB-lite"/>
    </source>
</evidence>
<dbReference type="AlphaFoldDB" id="A0A9Q1QSR1"/>
<proteinExistence type="predicted"/>
<keyword evidence="3" id="KW-1185">Reference proteome</keyword>
<dbReference type="EMBL" id="JAKOGI010000012">
    <property type="protein sequence ID" value="KAJ8450945.1"/>
    <property type="molecule type" value="Genomic_DNA"/>
</dbReference>
<organism evidence="2 3">
    <name type="scientific">Carnegiea gigantea</name>
    <dbReference type="NCBI Taxonomy" id="171969"/>
    <lineage>
        <taxon>Eukaryota</taxon>
        <taxon>Viridiplantae</taxon>
        <taxon>Streptophyta</taxon>
        <taxon>Embryophyta</taxon>
        <taxon>Tracheophyta</taxon>
        <taxon>Spermatophyta</taxon>
        <taxon>Magnoliopsida</taxon>
        <taxon>eudicotyledons</taxon>
        <taxon>Gunneridae</taxon>
        <taxon>Pentapetalae</taxon>
        <taxon>Caryophyllales</taxon>
        <taxon>Cactineae</taxon>
        <taxon>Cactaceae</taxon>
        <taxon>Cactoideae</taxon>
        <taxon>Echinocereeae</taxon>
        <taxon>Carnegiea</taxon>
    </lineage>
</organism>
<evidence type="ECO:0000313" key="2">
    <source>
        <dbReference type="EMBL" id="KAJ8450945.1"/>
    </source>
</evidence>
<name>A0A9Q1QSR1_9CARY</name>
<dbReference type="Proteomes" id="UP001153076">
    <property type="component" value="Unassembled WGS sequence"/>
</dbReference>
<comment type="caution">
    <text evidence="2">The sequence shown here is derived from an EMBL/GenBank/DDBJ whole genome shotgun (WGS) entry which is preliminary data.</text>
</comment>
<gene>
    <name evidence="2" type="ORF">Cgig2_032570</name>
</gene>
<protein>
    <submittedName>
        <fullName evidence="2">Uncharacterized protein</fullName>
    </submittedName>
</protein>
<evidence type="ECO:0000313" key="3">
    <source>
        <dbReference type="Proteomes" id="UP001153076"/>
    </source>
</evidence>
<feature type="region of interest" description="Disordered" evidence="1">
    <location>
        <begin position="157"/>
        <end position="202"/>
    </location>
</feature>
<accession>A0A9Q1QSR1</accession>